<dbReference type="EC" id="5.1.3.14" evidence="3"/>
<gene>
    <name evidence="6" type="primary">rffE</name>
    <name evidence="6" type="ORF">NBG4_60032</name>
</gene>
<dbReference type="Proteomes" id="UP000245125">
    <property type="component" value="Unassembled WGS sequence"/>
</dbReference>
<evidence type="ECO:0000259" key="5">
    <source>
        <dbReference type="Pfam" id="PF02350"/>
    </source>
</evidence>
<evidence type="ECO:0000256" key="1">
    <source>
        <dbReference type="ARBA" id="ARBA00023235"/>
    </source>
</evidence>
<feature type="domain" description="UDP-N-acetylglucosamine 2-epimerase" evidence="5">
    <location>
        <begin position="45"/>
        <end position="380"/>
    </location>
</feature>
<dbReference type="EMBL" id="OUUY01000108">
    <property type="protein sequence ID" value="SPQ01556.1"/>
    <property type="molecule type" value="Genomic_DNA"/>
</dbReference>
<evidence type="ECO:0000313" key="7">
    <source>
        <dbReference type="Proteomes" id="UP000245125"/>
    </source>
</evidence>
<evidence type="ECO:0000256" key="3">
    <source>
        <dbReference type="ARBA" id="ARBA00038858"/>
    </source>
</evidence>
<reference evidence="7" key="1">
    <citation type="submission" date="2018-03" db="EMBL/GenBank/DDBJ databases">
        <authorList>
            <person name="Zecchin S."/>
        </authorList>
    </citation>
    <scope>NUCLEOTIDE SEQUENCE [LARGE SCALE GENOMIC DNA]</scope>
</reference>
<evidence type="ECO:0000256" key="4">
    <source>
        <dbReference type="RuleBase" id="RU003513"/>
    </source>
</evidence>
<keyword evidence="7" id="KW-1185">Reference proteome</keyword>
<accession>A0A2U3QJG5</accession>
<proteinExistence type="inferred from homology"/>
<dbReference type="InterPro" id="IPR003331">
    <property type="entry name" value="UDP_GlcNAc_Epimerase_2_dom"/>
</dbReference>
<comment type="similarity">
    <text evidence="2 4">Belongs to the UDP-N-acetylglucosamine 2-epimerase family.</text>
</comment>
<dbReference type="PANTHER" id="PTHR43174:SF2">
    <property type="entry name" value="UDP-N-ACETYLGLUCOSAMINE 2-EPIMERASE"/>
    <property type="match status" value="1"/>
</dbReference>
<dbReference type="PANTHER" id="PTHR43174">
    <property type="entry name" value="UDP-N-ACETYLGLUCOSAMINE 2-EPIMERASE"/>
    <property type="match status" value="1"/>
</dbReference>
<dbReference type="NCBIfam" id="TIGR00236">
    <property type="entry name" value="wecB"/>
    <property type="match status" value="1"/>
</dbReference>
<dbReference type="GO" id="GO:0008761">
    <property type="term" value="F:UDP-N-acetylglucosamine 2-epimerase activity"/>
    <property type="evidence" value="ECO:0007669"/>
    <property type="project" value="UniProtKB-EC"/>
</dbReference>
<dbReference type="CDD" id="cd03786">
    <property type="entry name" value="GTB_UDP-GlcNAc_2-Epimerase"/>
    <property type="match status" value="1"/>
</dbReference>
<evidence type="ECO:0000256" key="2">
    <source>
        <dbReference type="ARBA" id="ARBA00038209"/>
    </source>
</evidence>
<dbReference type="Pfam" id="PF02350">
    <property type="entry name" value="Epimerase_2"/>
    <property type="match status" value="1"/>
</dbReference>
<keyword evidence="1 4" id="KW-0413">Isomerase</keyword>
<dbReference type="InterPro" id="IPR029767">
    <property type="entry name" value="WecB-like"/>
</dbReference>
<dbReference type="AlphaFoldDB" id="A0A2U3QJG5"/>
<organism evidence="6 7">
    <name type="scientific">Candidatus Sulfobium mesophilum</name>
    <dbReference type="NCBI Taxonomy" id="2016548"/>
    <lineage>
        <taxon>Bacteria</taxon>
        <taxon>Pseudomonadati</taxon>
        <taxon>Nitrospirota</taxon>
        <taxon>Nitrospiria</taxon>
        <taxon>Nitrospirales</taxon>
        <taxon>Nitrospiraceae</taxon>
        <taxon>Candidatus Sulfobium</taxon>
    </lineage>
</organism>
<protein>
    <recommendedName>
        <fullName evidence="3">UDP-N-acetylglucosamine 2-epimerase (non-hydrolyzing)</fullName>
        <ecNumber evidence="3">5.1.3.14</ecNumber>
    </recommendedName>
</protein>
<dbReference type="SUPFAM" id="SSF53756">
    <property type="entry name" value="UDP-Glycosyltransferase/glycogen phosphorylase"/>
    <property type="match status" value="1"/>
</dbReference>
<sequence>MQNFSNCSVKKMTRKKKARFLLIFGTRPEAIKMAPLVPALKQIGEVRVCVTAQHRKMLDQVLDFFSLRADYDLNIMKEDQSLFTVTSGSLRLLEGIIDDCRPDIILVQGDTTTAFVGALAGYYKKVKVAHIEAGLRSFNKYSPFPEEINRSLIGRMADYHFAPTEKARGNLLRENVYGKNVSVVGNTVIDALFKGMDIIKKDDSKYKRRFRFLDNSKKLILVTGHRRESFGRPFGQICRALKDIAGEEVEIIYPVHLNPNVRSAVYPLLRGVENIHLIEPVDYPSLIWLMSKSYLVLTDSGGIQEEAPSLGKPVLVMRDVTERTEGIDAGTAVLVGTDRKKIVESALELLHDRRAYLKMAKRRNPYGDGTAAVQIRDILKKIVGRKLDE</sequence>
<evidence type="ECO:0000313" key="6">
    <source>
        <dbReference type="EMBL" id="SPQ01556.1"/>
    </source>
</evidence>
<dbReference type="Gene3D" id="3.40.50.2000">
    <property type="entry name" value="Glycogen Phosphorylase B"/>
    <property type="match status" value="2"/>
</dbReference>
<name>A0A2U3QJG5_9BACT</name>